<evidence type="ECO:0000256" key="1">
    <source>
        <dbReference type="ARBA" id="ARBA00006499"/>
    </source>
</evidence>
<sequence length="282" mass="30486">MPYPQPYILGPQPGNNHTHTVILFHGRSSTAKEFASDLISLQATERGQGLVSCFPTFRWVFPDAGQQWCTAFKDKRSAWFDTFSLNDLSKRQDLQVAGLRDALGLAKDIIKNEVDCLGGHSRRVVIGGFSQGAATALWSLFTGVAASTCGALGGFISLSGWMPFTAEATNAVALSGSSTGSPCSRINDLSTVFLDILGVEPLVSAEAIHEMVQAMPVFLGHGSDDELINVSNCHALSLIFHALQADVEVHVYEGAERDGHWIKEPEELGDVVRFIQKCFAMA</sequence>
<dbReference type="PANTHER" id="PTHR10655">
    <property type="entry name" value="LYSOPHOSPHOLIPASE-RELATED"/>
    <property type="match status" value="1"/>
</dbReference>
<dbReference type="GO" id="GO:0052689">
    <property type="term" value="F:carboxylic ester hydrolase activity"/>
    <property type="evidence" value="ECO:0007669"/>
    <property type="project" value="TreeGrafter"/>
</dbReference>
<dbReference type="STRING" id="1231657.A0A1Y1ZPY7"/>
<evidence type="ECO:0000313" key="3">
    <source>
        <dbReference type="EMBL" id="ORY12321.1"/>
    </source>
</evidence>
<feature type="domain" description="Phospholipase/carboxylesterase/thioesterase" evidence="2">
    <location>
        <begin position="13"/>
        <end position="173"/>
    </location>
</feature>
<name>A0A1Y1ZPY7_9PLEO</name>
<comment type="caution">
    <text evidence="3">The sequence shown here is derived from an EMBL/GenBank/DDBJ whole genome shotgun (WGS) entry which is preliminary data.</text>
</comment>
<comment type="similarity">
    <text evidence="1">Belongs to the AB hydrolase superfamily. AB hydrolase 2 family.</text>
</comment>
<keyword evidence="4" id="KW-1185">Reference proteome</keyword>
<dbReference type="PANTHER" id="PTHR10655:SF63">
    <property type="entry name" value="PHOSPHOLIPASE_CARBOXYLESTERASE_THIOESTERASE DOMAIN-CONTAINING PROTEIN"/>
    <property type="match status" value="1"/>
</dbReference>
<dbReference type="EMBL" id="MCFA01000052">
    <property type="protein sequence ID" value="ORY12321.1"/>
    <property type="molecule type" value="Genomic_DNA"/>
</dbReference>
<dbReference type="Pfam" id="PF02230">
    <property type="entry name" value="Abhydrolase_2"/>
    <property type="match status" value="1"/>
</dbReference>
<protein>
    <submittedName>
        <fullName evidence="3">Alpha/Beta hydrolase protein</fullName>
    </submittedName>
</protein>
<dbReference type="InterPro" id="IPR050565">
    <property type="entry name" value="LYPA1-2/EST-like"/>
</dbReference>
<evidence type="ECO:0000313" key="4">
    <source>
        <dbReference type="Proteomes" id="UP000193144"/>
    </source>
</evidence>
<gene>
    <name evidence="3" type="ORF">BCR34DRAFT_482735</name>
</gene>
<dbReference type="Gene3D" id="3.40.50.1820">
    <property type="entry name" value="alpha/beta hydrolase"/>
    <property type="match status" value="1"/>
</dbReference>
<dbReference type="InterPro" id="IPR003140">
    <property type="entry name" value="PLipase/COase/thioEstase"/>
</dbReference>
<dbReference type="SUPFAM" id="SSF53474">
    <property type="entry name" value="alpha/beta-Hydrolases"/>
    <property type="match status" value="1"/>
</dbReference>
<dbReference type="GO" id="GO:0005737">
    <property type="term" value="C:cytoplasm"/>
    <property type="evidence" value="ECO:0007669"/>
    <property type="project" value="TreeGrafter"/>
</dbReference>
<evidence type="ECO:0000259" key="2">
    <source>
        <dbReference type="Pfam" id="PF02230"/>
    </source>
</evidence>
<proteinExistence type="inferred from homology"/>
<dbReference type="OrthoDB" id="2418081at2759"/>
<keyword evidence="3" id="KW-0378">Hydrolase</keyword>
<dbReference type="GO" id="GO:0008474">
    <property type="term" value="F:palmitoyl-(protein) hydrolase activity"/>
    <property type="evidence" value="ECO:0007669"/>
    <property type="project" value="TreeGrafter"/>
</dbReference>
<accession>A0A1Y1ZPY7</accession>
<organism evidence="3 4">
    <name type="scientific">Clohesyomyces aquaticus</name>
    <dbReference type="NCBI Taxonomy" id="1231657"/>
    <lineage>
        <taxon>Eukaryota</taxon>
        <taxon>Fungi</taxon>
        <taxon>Dikarya</taxon>
        <taxon>Ascomycota</taxon>
        <taxon>Pezizomycotina</taxon>
        <taxon>Dothideomycetes</taxon>
        <taxon>Pleosporomycetidae</taxon>
        <taxon>Pleosporales</taxon>
        <taxon>Lindgomycetaceae</taxon>
        <taxon>Clohesyomyces</taxon>
    </lineage>
</organism>
<reference evidence="3 4" key="1">
    <citation type="submission" date="2016-07" db="EMBL/GenBank/DDBJ databases">
        <title>Pervasive Adenine N6-methylation of Active Genes in Fungi.</title>
        <authorList>
            <consortium name="DOE Joint Genome Institute"/>
            <person name="Mondo S.J."/>
            <person name="Dannebaum R.O."/>
            <person name="Kuo R.C."/>
            <person name="Labutti K."/>
            <person name="Haridas S."/>
            <person name="Kuo A."/>
            <person name="Salamov A."/>
            <person name="Ahrendt S.R."/>
            <person name="Lipzen A."/>
            <person name="Sullivan W."/>
            <person name="Andreopoulos W.B."/>
            <person name="Clum A."/>
            <person name="Lindquist E."/>
            <person name="Daum C."/>
            <person name="Ramamoorthy G.K."/>
            <person name="Gryganskyi A."/>
            <person name="Culley D."/>
            <person name="Magnuson J.K."/>
            <person name="James T.Y."/>
            <person name="O'Malley M.A."/>
            <person name="Stajich J.E."/>
            <person name="Spatafora J.W."/>
            <person name="Visel A."/>
            <person name="Grigoriev I.V."/>
        </authorList>
    </citation>
    <scope>NUCLEOTIDE SEQUENCE [LARGE SCALE GENOMIC DNA]</scope>
    <source>
        <strain evidence="3 4">CBS 115471</strain>
    </source>
</reference>
<dbReference type="Proteomes" id="UP000193144">
    <property type="component" value="Unassembled WGS sequence"/>
</dbReference>
<dbReference type="AlphaFoldDB" id="A0A1Y1ZPY7"/>
<dbReference type="InterPro" id="IPR029058">
    <property type="entry name" value="AB_hydrolase_fold"/>
</dbReference>